<sequence length="285" mass="31191">MDAPLPNLPLPVIEREPAFQALFDARLTQMRGLLETAGLDWDTYMLRSDPINNFCRHAAYGDLLYVTSLNDTFRATLLDFGQGADLIAQASDWNMTQADGESLDDLRRRLRERKKGQGGFTDNWYKRYAFAADPLRVADVGITGDAMGGVKVSILSSEGDGVASAELLATVTAALNDPLVRGDNDHIAVVPAVIRVVNVEADVWLLPEAPASELQTAEDRLKAEFAAARRLGWDFTADFVIASLRTSGVRRIVMITPAADDYTRAEPNEAVALGTVKLNFNGRSY</sequence>
<dbReference type="AlphaFoldDB" id="A0A562QTT4"/>
<name>A0A562QTT4_9BRAD</name>
<gene>
    <name evidence="1" type="ORF">IQ16_07961</name>
</gene>
<accession>A0A562QTT4</accession>
<keyword evidence="2" id="KW-1185">Reference proteome</keyword>
<dbReference type="RefSeq" id="WP_145832159.1">
    <property type="nucleotide sequence ID" value="NZ_VLLA01000039.1"/>
</dbReference>
<dbReference type="OrthoDB" id="9793802at2"/>
<organism evidence="1 2">
    <name type="scientific">Bradyrhizobium huanghuaihaiense</name>
    <dbReference type="NCBI Taxonomy" id="990078"/>
    <lineage>
        <taxon>Bacteria</taxon>
        <taxon>Pseudomonadati</taxon>
        <taxon>Pseudomonadota</taxon>
        <taxon>Alphaproteobacteria</taxon>
        <taxon>Hyphomicrobiales</taxon>
        <taxon>Nitrobacteraceae</taxon>
        <taxon>Bradyrhizobium</taxon>
    </lineage>
</organism>
<dbReference type="Proteomes" id="UP000316291">
    <property type="component" value="Unassembled WGS sequence"/>
</dbReference>
<proteinExistence type="predicted"/>
<reference evidence="1 2" key="1">
    <citation type="journal article" date="2015" name="Stand. Genomic Sci.">
        <title>Genomic Encyclopedia of Bacterial and Archaeal Type Strains, Phase III: the genomes of soil and plant-associated and newly described type strains.</title>
        <authorList>
            <person name="Whitman W.B."/>
            <person name="Woyke T."/>
            <person name="Klenk H.P."/>
            <person name="Zhou Y."/>
            <person name="Lilburn T.G."/>
            <person name="Beck B.J."/>
            <person name="De Vos P."/>
            <person name="Vandamme P."/>
            <person name="Eisen J.A."/>
            <person name="Garrity G."/>
            <person name="Hugenholtz P."/>
            <person name="Kyrpides N.C."/>
        </authorList>
    </citation>
    <scope>NUCLEOTIDE SEQUENCE [LARGE SCALE GENOMIC DNA]</scope>
    <source>
        <strain evidence="1 2">CGMCC 1.10948</strain>
    </source>
</reference>
<evidence type="ECO:0000313" key="2">
    <source>
        <dbReference type="Proteomes" id="UP000316291"/>
    </source>
</evidence>
<comment type="caution">
    <text evidence="1">The sequence shown here is derived from an EMBL/GenBank/DDBJ whole genome shotgun (WGS) entry which is preliminary data.</text>
</comment>
<protein>
    <submittedName>
        <fullName evidence="1">Phage-related baseplate assembly protein</fullName>
    </submittedName>
</protein>
<evidence type="ECO:0000313" key="1">
    <source>
        <dbReference type="EMBL" id="TWI59506.1"/>
    </source>
</evidence>
<dbReference type="EMBL" id="VLLA01000039">
    <property type="protein sequence ID" value="TWI59506.1"/>
    <property type="molecule type" value="Genomic_DNA"/>
</dbReference>